<gene>
    <name evidence="1" type="ordered locus">Rvan_2094</name>
</gene>
<dbReference type="AlphaFoldDB" id="E3I218"/>
<dbReference type="KEGG" id="rva:Rvan_2094"/>
<accession>E3I218</accession>
<evidence type="ECO:0000313" key="1">
    <source>
        <dbReference type="EMBL" id="ADP71319.1"/>
    </source>
</evidence>
<dbReference type="EMBL" id="CP002292">
    <property type="protein sequence ID" value="ADP71319.1"/>
    <property type="molecule type" value="Genomic_DNA"/>
</dbReference>
<organism evidence="1 2">
    <name type="scientific">Rhodomicrobium vannielii (strain ATCC 17100 / DSM 162 / LMG 4299 / NCIMB 10020 / ATH 3.1.1)</name>
    <dbReference type="NCBI Taxonomy" id="648757"/>
    <lineage>
        <taxon>Bacteria</taxon>
        <taxon>Pseudomonadati</taxon>
        <taxon>Pseudomonadota</taxon>
        <taxon>Alphaproteobacteria</taxon>
        <taxon>Hyphomicrobiales</taxon>
        <taxon>Hyphomicrobiaceae</taxon>
        <taxon>Rhodomicrobium</taxon>
    </lineage>
</organism>
<dbReference type="HOGENOM" id="CLU_1348058_0_0_5"/>
<reference evidence="2" key="1">
    <citation type="journal article" date="2011" name="J. Bacteriol.">
        <title>Genome sequences of eight morphologically diverse alphaproteobacteria.</title>
        <authorList>
            <consortium name="US DOE Joint Genome Institute"/>
            <person name="Brown P.J."/>
            <person name="Kysela D.T."/>
            <person name="Buechlein A."/>
            <person name="Hemmerich C."/>
            <person name="Brun Y.V."/>
        </authorList>
    </citation>
    <scope>NUCLEOTIDE SEQUENCE [LARGE SCALE GENOMIC DNA]</scope>
    <source>
        <strain evidence="2">ATCC 17100 / ATH 3.1.1 / DSM 162 / LMG 4299</strain>
    </source>
</reference>
<keyword evidence="2" id="KW-1185">Reference proteome</keyword>
<evidence type="ECO:0000313" key="2">
    <source>
        <dbReference type="Proteomes" id="UP000001399"/>
    </source>
</evidence>
<proteinExistence type="predicted"/>
<protein>
    <submittedName>
        <fullName evidence="1">Uncharacterized protein</fullName>
    </submittedName>
</protein>
<name>E3I218_RHOVT</name>
<sequence length="203" mass="21986">MLSIIVKAMSNAQSTTKTSFSALGSLARASLYGALMALPLCGLVSFFEMTRPAQVSGAGFYAMQMAEVQSVAPSQADTQSWRSRPAVTRFTGVSAERKSDEMPVTPVLSSSDALKAFADAPSAHLRPGLYTEFVTNDHRRLALLIVSREQITDQVIPDNAKLMAITEAATGNVVSFAWGRWVYRVAIEDKGMEPEAPVVQKRI</sequence>
<dbReference type="Proteomes" id="UP000001399">
    <property type="component" value="Chromosome"/>
</dbReference>